<organism evidence="1 2">
    <name type="scientific">Choiromyces venosus 120613-1</name>
    <dbReference type="NCBI Taxonomy" id="1336337"/>
    <lineage>
        <taxon>Eukaryota</taxon>
        <taxon>Fungi</taxon>
        <taxon>Dikarya</taxon>
        <taxon>Ascomycota</taxon>
        <taxon>Pezizomycotina</taxon>
        <taxon>Pezizomycetes</taxon>
        <taxon>Pezizales</taxon>
        <taxon>Tuberaceae</taxon>
        <taxon>Choiromyces</taxon>
    </lineage>
</organism>
<dbReference type="Proteomes" id="UP000276215">
    <property type="component" value="Unassembled WGS sequence"/>
</dbReference>
<dbReference type="OrthoDB" id="4062651at2759"/>
<dbReference type="AlphaFoldDB" id="A0A3N4IWX0"/>
<dbReference type="EMBL" id="ML120525">
    <property type="protein sequence ID" value="RPA90479.1"/>
    <property type="molecule type" value="Genomic_DNA"/>
</dbReference>
<accession>A0A3N4IWX0</accession>
<evidence type="ECO:0000313" key="2">
    <source>
        <dbReference type="Proteomes" id="UP000276215"/>
    </source>
</evidence>
<evidence type="ECO:0000313" key="1">
    <source>
        <dbReference type="EMBL" id="RPA90479.1"/>
    </source>
</evidence>
<sequence length="172" mass="18728">MDVLMWISYSEDPFELEELCEALGVELGTSKLDRDNLPSIRIVMGCSLGFITVDSSSSKPHLMIAETRPLDEEGSPKGFAGLHGVSYFGVEEILVALLQIKEWDINATDQGGNTVLGWAMRQWNEGVAIMLLNRSDINPDMADNSGRTPLRGKLIMGSVPNRPGRLLGPGGL</sequence>
<dbReference type="SUPFAM" id="SSF48403">
    <property type="entry name" value="Ankyrin repeat"/>
    <property type="match status" value="1"/>
</dbReference>
<reference evidence="1 2" key="1">
    <citation type="journal article" date="2018" name="Nat. Ecol. Evol.">
        <title>Pezizomycetes genomes reveal the molecular basis of ectomycorrhizal truffle lifestyle.</title>
        <authorList>
            <person name="Murat C."/>
            <person name="Payen T."/>
            <person name="Noel B."/>
            <person name="Kuo A."/>
            <person name="Morin E."/>
            <person name="Chen J."/>
            <person name="Kohler A."/>
            <person name="Krizsan K."/>
            <person name="Balestrini R."/>
            <person name="Da Silva C."/>
            <person name="Montanini B."/>
            <person name="Hainaut M."/>
            <person name="Levati E."/>
            <person name="Barry K.W."/>
            <person name="Belfiori B."/>
            <person name="Cichocki N."/>
            <person name="Clum A."/>
            <person name="Dockter R.B."/>
            <person name="Fauchery L."/>
            <person name="Guy J."/>
            <person name="Iotti M."/>
            <person name="Le Tacon F."/>
            <person name="Lindquist E.A."/>
            <person name="Lipzen A."/>
            <person name="Malagnac F."/>
            <person name="Mello A."/>
            <person name="Molinier V."/>
            <person name="Miyauchi S."/>
            <person name="Poulain J."/>
            <person name="Riccioni C."/>
            <person name="Rubini A."/>
            <person name="Sitrit Y."/>
            <person name="Splivallo R."/>
            <person name="Traeger S."/>
            <person name="Wang M."/>
            <person name="Zifcakova L."/>
            <person name="Wipf D."/>
            <person name="Zambonelli A."/>
            <person name="Paolocci F."/>
            <person name="Nowrousian M."/>
            <person name="Ottonello S."/>
            <person name="Baldrian P."/>
            <person name="Spatafora J.W."/>
            <person name="Henrissat B."/>
            <person name="Nagy L.G."/>
            <person name="Aury J.M."/>
            <person name="Wincker P."/>
            <person name="Grigoriev I.V."/>
            <person name="Bonfante P."/>
            <person name="Martin F.M."/>
        </authorList>
    </citation>
    <scope>NUCLEOTIDE SEQUENCE [LARGE SCALE GENOMIC DNA]</scope>
    <source>
        <strain evidence="1 2">120613-1</strain>
    </source>
</reference>
<name>A0A3N4IWX0_9PEZI</name>
<dbReference type="Gene3D" id="1.25.40.20">
    <property type="entry name" value="Ankyrin repeat-containing domain"/>
    <property type="match status" value="1"/>
</dbReference>
<proteinExistence type="predicted"/>
<gene>
    <name evidence="1" type="ORF">L873DRAFT_1848805</name>
</gene>
<keyword evidence="2" id="KW-1185">Reference proteome</keyword>
<dbReference type="InterPro" id="IPR036770">
    <property type="entry name" value="Ankyrin_rpt-contain_sf"/>
</dbReference>
<protein>
    <submittedName>
        <fullName evidence="1">Uncharacterized protein</fullName>
    </submittedName>
</protein>